<dbReference type="Gene3D" id="3.10.110.10">
    <property type="entry name" value="Ubiquitin Conjugating Enzyme"/>
    <property type="match status" value="1"/>
</dbReference>
<dbReference type="InterPro" id="IPR006575">
    <property type="entry name" value="RWD_dom"/>
</dbReference>
<feature type="region of interest" description="Disordered" evidence="12">
    <location>
        <begin position="181"/>
        <end position="249"/>
    </location>
</feature>
<dbReference type="InterPro" id="IPR031127">
    <property type="entry name" value="E3_UB_ligase_RBR"/>
</dbReference>
<dbReference type="SMART" id="SM00184">
    <property type="entry name" value="RING"/>
    <property type="match status" value="3"/>
</dbReference>
<evidence type="ECO:0000256" key="5">
    <source>
        <dbReference type="ARBA" id="ARBA00022723"/>
    </source>
</evidence>
<gene>
    <name evidence="16" type="ORF">Cvel_11452</name>
</gene>
<dbReference type="InterPro" id="IPR016135">
    <property type="entry name" value="UBQ-conjugating_enzyme/RWD"/>
</dbReference>
<dbReference type="EC" id="2.3.2.31" evidence="3"/>
<feature type="domain" description="RWD" evidence="14">
    <location>
        <begin position="9"/>
        <end position="156"/>
    </location>
</feature>
<sequence length="621" mass="69468">MDCAAEQQDEVLALESIYSDAFKVVSPSGVTPRVIEVEITPEVLAVTEDTPTIPILGIFDDPDAPRSSSSAVETGQGVPVPCASVRHLPPLTLHVILPENYPENSPPAFSLTAAWLSARDLSRLCVRLDEIWEEQGGSGPVVFSWTSFLTTELFSFLGLEPKEGVVVGGAKWRGSTIRRSARGELDERETGEAESRGFLGDSKERDENGERGGRKKEEFDPRAFVDCPNLSRGEGGDDSSADSSCGREGEGGLWGDEVRMLVGELVRFSRSKEAEEFVAALHICSICFEERPGGECEKLRCSHVFCRECLTNLCTLHVTEGTLEALRCPAEKCRQELSTETLRSLLSSEAVERFERLSLQRALDGMGDVVYCPRCETNGAQHPVLENPEDHMAECDTCGFVFCSLCRDVFHPEKGCLSPEERLEVLERRQKGMRASGEEYVRARMNLANEKLNLEWLQSESKSCPNCKMAIQKTEGCNKMKCSTCQTSFCWLCMVEIWGYDHFGHGRCAMFDEEEIERWNRRMMNPRQRHQLLQDPEHGGGEAFFNDPGGAPRVQERFHFFVTFKHCPQCQRRVAKDGMNNHMRCTTCGCSFCYVCQTRFTKKGQAGAHFAARQCPQHSAD</sequence>
<proteinExistence type="inferred from homology"/>
<dbReference type="SMART" id="SM00647">
    <property type="entry name" value="IBR"/>
    <property type="match status" value="2"/>
</dbReference>
<dbReference type="VEuPathDB" id="CryptoDB:Cvel_11452"/>
<dbReference type="PROSITE" id="PS51873">
    <property type="entry name" value="TRIAD"/>
    <property type="match status" value="1"/>
</dbReference>
<evidence type="ECO:0000256" key="8">
    <source>
        <dbReference type="ARBA" id="ARBA00022786"/>
    </source>
</evidence>
<name>A0A0G4I6P5_9ALVE</name>
<dbReference type="Pfam" id="PF05773">
    <property type="entry name" value="RWD"/>
    <property type="match status" value="1"/>
</dbReference>
<evidence type="ECO:0000256" key="3">
    <source>
        <dbReference type="ARBA" id="ARBA00012251"/>
    </source>
</evidence>
<keyword evidence="5" id="KW-0479">Metal-binding</keyword>
<evidence type="ECO:0000256" key="12">
    <source>
        <dbReference type="SAM" id="MobiDB-lite"/>
    </source>
</evidence>
<evidence type="ECO:0000313" key="16">
    <source>
        <dbReference type="EMBL" id="CEM52712.1"/>
    </source>
</evidence>
<keyword evidence="6" id="KW-0677">Repeat</keyword>
<dbReference type="InterPro" id="IPR044066">
    <property type="entry name" value="TRIAD_supradom"/>
</dbReference>
<dbReference type="FunFam" id="3.30.40.10:FF:000137">
    <property type="entry name" value="RanBP-type and C3HC4-type zinc finger-containing protein 1"/>
    <property type="match status" value="1"/>
</dbReference>
<dbReference type="PANTHER" id="PTHR11685">
    <property type="entry name" value="RBR FAMILY RING FINGER AND IBR DOMAIN-CONTAINING"/>
    <property type="match status" value="1"/>
</dbReference>
<comment type="pathway">
    <text evidence="2">Protein modification; protein ubiquitination.</text>
</comment>
<keyword evidence="8" id="KW-0833">Ubl conjugation pathway</keyword>
<dbReference type="PhylomeDB" id="A0A0G4I6P5"/>
<comment type="similarity">
    <text evidence="10">Belongs to the RBR family. RNF14 subfamily.</text>
</comment>
<dbReference type="InterPro" id="IPR017907">
    <property type="entry name" value="Znf_RING_CS"/>
</dbReference>
<dbReference type="GO" id="GO:0016567">
    <property type="term" value="P:protein ubiquitination"/>
    <property type="evidence" value="ECO:0007669"/>
    <property type="project" value="InterPro"/>
</dbReference>
<keyword evidence="9" id="KW-0862">Zinc</keyword>
<evidence type="ECO:0000256" key="4">
    <source>
        <dbReference type="ARBA" id="ARBA00022679"/>
    </source>
</evidence>
<dbReference type="CDD" id="cd20341">
    <property type="entry name" value="BRcat_RBR_RNF14"/>
    <property type="match status" value="1"/>
</dbReference>
<dbReference type="SMART" id="SM00591">
    <property type="entry name" value="RWD"/>
    <property type="match status" value="1"/>
</dbReference>
<evidence type="ECO:0000256" key="2">
    <source>
        <dbReference type="ARBA" id="ARBA00004906"/>
    </source>
</evidence>
<evidence type="ECO:0000256" key="9">
    <source>
        <dbReference type="ARBA" id="ARBA00022833"/>
    </source>
</evidence>
<dbReference type="Gene3D" id="3.30.40.10">
    <property type="entry name" value="Zinc/RING finger domain, C3HC4 (zinc finger)"/>
    <property type="match status" value="1"/>
</dbReference>
<dbReference type="SUPFAM" id="SSF54495">
    <property type="entry name" value="UBC-like"/>
    <property type="match status" value="1"/>
</dbReference>
<protein>
    <recommendedName>
        <fullName evidence="3">RBR-type E3 ubiquitin transferase</fullName>
        <ecNumber evidence="3">2.3.2.31</ecNumber>
    </recommendedName>
</protein>
<evidence type="ECO:0000256" key="1">
    <source>
        <dbReference type="ARBA" id="ARBA00001798"/>
    </source>
</evidence>
<feature type="domain" description="RING-type" evidence="13">
    <location>
        <begin position="284"/>
        <end position="332"/>
    </location>
</feature>
<dbReference type="Pfam" id="PF22191">
    <property type="entry name" value="IBR_1"/>
    <property type="match status" value="2"/>
</dbReference>
<evidence type="ECO:0000259" key="14">
    <source>
        <dbReference type="PROSITE" id="PS50908"/>
    </source>
</evidence>
<dbReference type="GO" id="GO:0061630">
    <property type="term" value="F:ubiquitin protein ligase activity"/>
    <property type="evidence" value="ECO:0007669"/>
    <property type="project" value="UniProtKB-EC"/>
</dbReference>
<keyword evidence="7 11" id="KW-0863">Zinc-finger</keyword>
<evidence type="ECO:0000256" key="6">
    <source>
        <dbReference type="ARBA" id="ARBA00022737"/>
    </source>
</evidence>
<comment type="catalytic activity">
    <reaction evidence="1">
        <text>[E2 ubiquitin-conjugating enzyme]-S-ubiquitinyl-L-cysteine + [acceptor protein]-L-lysine = [E2 ubiquitin-conjugating enzyme]-L-cysteine + [acceptor protein]-N(6)-ubiquitinyl-L-lysine.</text>
        <dbReference type="EC" id="2.3.2.31"/>
    </reaction>
</comment>
<dbReference type="GO" id="GO:0008270">
    <property type="term" value="F:zinc ion binding"/>
    <property type="evidence" value="ECO:0007669"/>
    <property type="project" value="UniProtKB-KW"/>
</dbReference>
<organism evidence="16">
    <name type="scientific">Chromera velia CCMP2878</name>
    <dbReference type="NCBI Taxonomy" id="1169474"/>
    <lineage>
        <taxon>Eukaryota</taxon>
        <taxon>Sar</taxon>
        <taxon>Alveolata</taxon>
        <taxon>Colpodellida</taxon>
        <taxon>Chromeraceae</taxon>
        <taxon>Chromera</taxon>
    </lineage>
</organism>
<dbReference type="CDD" id="cd20354">
    <property type="entry name" value="Rcat_RBR_RNF14"/>
    <property type="match status" value="1"/>
</dbReference>
<feature type="compositionally biased region" description="Basic and acidic residues" evidence="12">
    <location>
        <begin position="181"/>
        <end position="223"/>
    </location>
</feature>
<dbReference type="CDD" id="cd20336">
    <property type="entry name" value="Rcat_RBR"/>
    <property type="match status" value="1"/>
</dbReference>
<dbReference type="PROSITE" id="PS50908">
    <property type="entry name" value="RWD"/>
    <property type="match status" value="1"/>
</dbReference>
<evidence type="ECO:0000256" key="7">
    <source>
        <dbReference type="ARBA" id="ARBA00022771"/>
    </source>
</evidence>
<evidence type="ECO:0000259" key="15">
    <source>
        <dbReference type="PROSITE" id="PS51873"/>
    </source>
</evidence>
<reference evidence="16" key="1">
    <citation type="submission" date="2014-11" db="EMBL/GenBank/DDBJ databases">
        <authorList>
            <person name="Otto D Thomas"/>
            <person name="Naeem Raeece"/>
        </authorList>
    </citation>
    <scope>NUCLEOTIDE SEQUENCE</scope>
</reference>
<dbReference type="Pfam" id="PF01485">
    <property type="entry name" value="IBR"/>
    <property type="match status" value="1"/>
</dbReference>
<evidence type="ECO:0000256" key="10">
    <source>
        <dbReference type="ARBA" id="ARBA00044508"/>
    </source>
</evidence>
<feature type="domain" description="RING-type" evidence="15">
    <location>
        <begin position="280"/>
        <end position="512"/>
    </location>
</feature>
<dbReference type="Gene3D" id="1.20.120.1750">
    <property type="match status" value="2"/>
</dbReference>
<dbReference type="InterPro" id="IPR013083">
    <property type="entry name" value="Znf_RING/FYVE/PHD"/>
</dbReference>
<accession>A0A0G4I6P5</accession>
<keyword evidence="4" id="KW-0808">Transferase</keyword>
<dbReference type="InterPro" id="IPR047548">
    <property type="entry name" value="Rcat_RBR_RNF14"/>
</dbReference>
<dbReference type="AlphaFoldDB" id="A0A0G4I6P5"/>
<dbReference type="EMBL" id="CDMZ01005338">
    <property type="protein sequence ID" value="CEM52712.1"/>
    <property type="molecule type" value="Genomic_DNA"/>
</dbReference>
<dbReference type="PROSITE" id="PS00518">
    <property type="entry name" value="ZF_RING_1"/>
    <property type="match status" value="1"/>
</dbReference>
<evidence type="ECO:0000259" key="13">
    <source>
        <dbReference type="PROSITE" id="PS50089"/>
    </source>
</evidence>
<dbReference type="SUPFAM" id="SSF57850">
    <property type="entry name" value="RING/U-box"/>
    <property type="match status" value="4"/>
</dbReference>
<evidence type="ECO:0000256" key="11">
    <source>
        <dbReference type="PROSITE-ProRule" id="PRU00175"/>
    </source>
</evidence>
<dbReference type="InterPro" id="IPR002867">
    <property type="entry name" value="IBR_dom"/>
</dbReference>
<dbReference type="InterPro" id="IPR001841">
    <property type="entry name" value="Znf_RING"/>
</dbReference>
<dbReference type="PROSITE" id="PS50089">
    <property type="entry name" value="ZF_RING_2"/>
    <property type="match status" value="1"/>
</dbReference>
<dbReference type="CDD" id="cd23820">
    <property type="entry name" value="RWD_RNF14"/>
    <property type="match status" value="1"/>
</dbReference>